<feature type="compositionally biased region" description="Basic and acidic residues" evidence="1">
    <location>
        <begin position="100"/>
        <end position="115"/>
    </location>
</feature>
<proteinExistence type="predicted"/>
<feature type="compositionally biased region" description="Polar residues" evidence="1">
    <location>
        <begin position="67"/>
        <end position="76"/>
    </location>
</feature>
<keyword evidence="2" id="KW-0472">Membrane</keyword>
<dbReference type="AlphaFoldDB" id="A0AAV9VV42"/>
<protein>
    <submittedName>
        <fullName evidence="3">Uncharacterized protein</fullName>
    </submittedName>
</protein>
<sequence>MRRVGCVKVEVEPEVMEDLKGSSRRRPVDGDARSSQETLLVVVGLEMIDTFGLLQVFIVFLRRVPSNNGQSPSPEAQTGKIYQPQGQDGQEDQKDEDDVWDKTNNLEERGWVKTA</sequence>
<evidence type="ECO:0000256" key="1">
    <source>
        <dbReference type="SAM" id="MobiDB-lite"/>
    </source>
</evidence>
<evidence type="ECO:0000313" key="4">
    <source>
        <dbReference type="Proteomes" id="UP001370758"/>
    </source>
</evidence>
<reference evidence="3 4" key="1">
    <citation type="submission" date="2023-08" db="EMBL/GenBank/DDBJ databases">
        <authorList>
            <person name="Palmer J.M."/>
        </authorList>
    </citation>
    <scope>NUCLEOTIDE SEQUENCE [LARGE SCALE GENOMIC DNA]</scope>
    <source>
        <strain evidence="3 4">TWF481</strain>
    </source>
</reference>
<feature type="compositionally biased region" description="Acidic residues" evidence="1">
    <location>
        <begin position="89"/>
        <end position="99"/>
    </location>
</feature>
<feature type="transmembrane region" description="Helical" evidence="2">
    <location>
        <begin position="39"/>
        <end position="61"/>
    </location>
</feature>
<evidence type="ECO:0000256" key="2">
    <source>
        <dbReference type="SAM" id="Phobius"/>
    </source>
</evidence>
<evidence type="ECO:0000313" key="3">
    <source>
        <dbReference type="EMBL" id="KAK6497386.1"/>
    </source>
</evidence>
<gene>
    <name evidence="3" type="ORF">TWF481_011795</name>
</gene>
<feature type="region of interest" description="Disordered" evidence="1">
    <location>
        <begin position="67"/>
        <end position="115"/>
    </location>
</feature>
<keyword evidence="2" id="KW-1133">Transmembrane helix</keyword>
<keyword evidence="2" id="KW-0812">Transmembrane</keyword>
<comment type="caution">
    <text evidence="3">The sequence shown here is derived from an EMBL/GenBank/DDBJ whole genome shotgun (WGS) entry which is preliminary data.</text>
</comment>
<name>A0AAV9VV42_9PEZI</name>
<keyword evidence="4" id="KW-1185">Reference proteome</keyword>
<accession>A0AAV9VV42</accession>
<dbReference type="EMBL" id="JAVHJL010000009">
    <property type="protein sequence ID" value="KAK6497386.1"/>
    <property type="molecule type" value="Genomic_DNA"/>
</dbReference>
<organism evidence="3 4">
    <name type="scientific">Arthrobotrys musiformis</name>
    <dbReference type="NCBI Taxonomy" id="47236"/>
    <lineage>
        <taxon>Eukaryota</taxon>
        <taxon>Fungi</taxon>
        <taxon>Dikarya</taxon>
        <taxon>Ascomycota</taxon>
        <taxon>Pezizomycotina</taxon>
        <taxon>Orbiliomycetes</taxon>
        <taxon>Orbiliales</taxon>
        <taxon>Orbiliaceae</taxon>
        <taxon>Arthrobotrys</taxon>
    </lineage>
</organism>
<dbReference type="Proteomes" id="UP001370758">
    <property type="component" value="Unassembled WGS sequence"/>
</dbReference>